<name>A0A451BPU5_9GAMM</name>
<accession>A0A451BPU5</accession>
<dbReference type="Pfam" id="PF04754">
    <property type="entry name" value="Transposase_31"/>
    <property type="match status" value="2"/>
</dbReference>
<protein>
    <submittedName>
        <fullName evidence="3">Transposase, YhgA-like</fullName>
    </submittedName>
</protein>
<dbReference type="AlphaFoldDB" id="A0A451BPU5"/>
<gene>
    <name evidence="3" type="ORF">BECKSD772D_GA0070982_11013</name>
</gene>
<dbReference type="InterPro" id="IPR006842">
    <property type="entry name" value="Transposase_31"/>
</dbReference>
<dbReference type="InterPro" id="IPR025587">
    <property type="entry name" value="DUF4351"/>
</dbReference>
<proteinExistence type="predicted"/>
<dbReference type="EMBL" id="CAADHB010000101">
    <property type="protein sequence ID" value="VFK80306.1"/>
    <property type="molecule type" value="Genomic_DNA"/>
</dbReference>
<feature type="domain" description="DUF4351" evidence="2">
    <location>
        <begin position="187"/>
        <end position="240"/>
    </location>
</feature>
<evidence type="ECO:0000259" key="2">
    <source>
        <dbReference type="Pfam" id="PF14261"/>
    </source>
</evidence>
<reference evidence="3" key="1">
    <citation type="submission" date="2019-02" db="EMBL/GenBank/DDBJ databases">
        <authorList>
            <person name="Gruber-Vodicka R. H."/>
            <person name="Seah K. B. B."/>
        </authorList>
    </citation>
    <scope>NUCLEOTIDE SEQUENCE</scope>
    <source>
        <strain evidence="3">BECK_S127</strain>
    </source>
</reference>
<feature type="domain" description="Transposase (putative) YhgA-like" evidence="1">
    <location>
        <begin position="59"/>
        <end position="118"/>
    </location>
</feature>
<organism evidence="3">
    <name type="scientific">Candidatus Kentrum sp. SD</name>
    <dbReference type="NCBI Taxonomy" id="2126332"/>
    <lineage>
        <taxon>Bacteria</taxon>
        <taxon>Pseudomonadati</taxon>
        <taxon>Pseudomonadota</taxon>
        <taxon>Gammaproteobacteria</taxon>
        <taxon>Candidatus Kentrum</taxon>
    </lineage>
</organism>
<evidence type="ECO:0000313" key="3">
    <source>
        <dbReference type="EMBL" id="VFK80306.1"/>
    </source>
</evidence>
<dbReference type="Pfam" id="PF14261">
    <property type="entry name" value="DUF4351"/>
    <property type="match status" value="1"/>
</dbReference>
<feature type="domain" description="Transposase (putative) YhgA-like" evidence="1">
    <location>
        <begin position="10"/>
        <end position="58"/>
    </location>
</feature>
<evidence type="ECO:0000259" key="1">
    <source>
        <dbReference type="Pfam" id="PF04754"/>
    </source>
</evidence>
<dbReference type="PANTHER" id="PTHR35586">
    <property type="entry name" value="SLL1691 PROTEIN"/>
    <property type="match status" value="1"/>
</dbReference>
<sequence>MENKRNNIAQPHDHLLKELLSNPKRSGILLRERLPAPVARFLSAKPPRLRDVSFVDAEEGWRPYLLDFRFLVLDLGVIPDRELSGDRRLRARLLAMKYATRKTEQLAIRERLIEVLKDAPEDLLPIIHYLISAYVYDEKTLRGIIREVKPEEEEKMMSQFAQDIRRKALHEGMQQGRREGLLEGEARGEAKGEAKLLLRILPRRFGPLSHEITDRIHGADPNTIESWADRVLDAKSLDDVFSG</sequence>
<dbReference type="PANTHER" id="PTHR35586:SF1">
    <property type="entry name" value="SLL1691 PROTEIN"/>
    <property type="match status" value="1"/>
</dbReference>